<feature type="chain" id="PRO_5004826456" description="DUF4270 domain-containing protein" evidence="1">
    <location>
        <begin position="24"/>
        <end position="550"/>
    </location>
</feature>
<evidence type="ECO:0000313" key="3">
    <source>
        <dbReference type="Proteomes" id="UP000018850"/>
    </source>
</evidence>
<dbReference type="RefSeq" id="WP_038267440.1">
    <property type="nucleotide sequence ID" value="NZ_AYXY01000023.1"/>
</dbReference>
<sequence>MRFKSNKLLNTLLVLGSVVFFIACDEEFNTIGSDIFDENDRVADATYEVSAVNNKMDRIRTDNLPVFQLGDYKDPVYGKTNYEFITQVSLSSTVFGKYSQELEDNSDADDSDATIVENETVSSVYLYIPFFSEEVEDTTSTEVDENDPKEFTLDSIYGNMDQEFNLKVQESTYYLRRLDPDQEFTEAQEYYSDGDLKSFNTTVIYDDVYKIDPSEILFFENEDDPDTEDEDESQNVSSRLTPGLYVQLDNAFFQEKILDMEGNSVLANSDNLKDYLRGFYFSIDSPADDLLMLLDIENANIRINYDYDEWDNNDTTDDTSDDQIVTSSGNITLSLSSNGNDVHVNFIEESAYPAVITEQLNSAEDASRIYLRGGAGAYAALDLFVGEDLEALRAENRLVNQADLLLYIDTEAMNSYGDPIYPDRLFLYKLEEGESIVDQVADVQLDAGGAIYSGVLELDENDNPWRYRFGVTEHVTEILRGDSENVTLGLSFTADVTNFNYVAATSEGNDIMAPKTAAISPLGVILYGNNISQDNNDKKLRLELYYTKTK</sequence>
<dbReference type="eggNOG" id="ENOG502Z8IK">
    <property type="taxonomic scope" value="Bacteria"/>
</dbReference>
<evidence type="ECO:0000313" key="2">
    <source>
        <dbReference type="EMBL" id="ETN94662.1"/>
    </source>
</evidence>
<dbReference type="Pfam" id="PF14092">
    <property type="entry name" value="DUF4270"/>
    <property type="match status" value="1"/>
</dbReference>
<reference evidence="3" key="1">
    <citation type="submission" date="2013-11" db="EMBL/GenBank/DDBJ databases">
        <title>Draft genome sequence from a member of Zhouia, isolated tidal flat.</title>
        <authorList>
            <person name="Jin H."/>
            <person name="Jeon C.O."/>
        </authorList>
    </citation>
    <scope>NUCLEOTIDE SEQUENCE [LARGE SCALE GENOMIC DNA]</scope>
    <source>
        <strain evidence="3">AD3</strain>
    </source>
</reference>
<dbReference type="EMBL" id="AYXY01000023">
    <property type="protein sequence ID" value="ETN94662.1"/>
    <property type="molecule type" value="Genomic_DNA"/>
</dbReference>
<feature type="signal peptide" evidence="1">
    <location>
        <begin position="1"/>
        <end position="23"/>
    </location>
</feature>
<dbReference type="PROSITE" id="PS51257">
    <property type="entry name" value="PROKAR_LIPOPROTEIN"/>
    <property type="match status" value="1"/>
</dbReference>
<comment type="caution">
    <text evidence="2">The sequence shown here is derived from an EMBL/GenBank/DDBJ whole genome shotgun (WGS) entry which is preliminary data.</text>
</comment>
<keyword evidence="1" id="KW-0732">Signal</keyword>
<dbReference type="AlphaFoldDB" id="W2UMT1"/>
<dbReference type="STRING" id="376730.SAMN04487906_1597"/>
<evidence type="ECO:0000256" key="1">
    <source>
        <dbReference type="SAM" id="SignalP"/>
    </source>
</evidence>
<gene>
    <name evidence="2" type="ORF">P278_26050</name>
</gene>
<accession>W2UMT1</accession>
<proteinExistence type="predicted"/>
<dbReference type="InterPro" id="IPR025366">
    <property type="entry name" value="DUF4270"/>
</dbReference>
<dbReference type="Proteomes" id="UP000018850">
    <property type="component" value="Unassembled WGS sequence"/>
</dbReference>
<organism evidence="2 3">
    <name type="scientific">Zhouia amylolytica AD3</name>
    <dbReference type="NCBI Taxonomy" id="1286632"/>
    <lineage>
        <taxon>Bacteria</taxon>
        <taxon>Pseudomonadati</taxon>
        <taxon>Bacteroidota</taxon>
        <taxon>Flavobacteriia</taxon>
        <taxon>Flavobacteriales</taxon>
        <taxon>Flavobacteriaceae</taxon>
        <taxon>Zhouia</taxon>
    </lineage>
</organism>
<protein>
    <recommendedName>
        <fullName evidence="4">DUF4270 domain-containing protein</fullName>
    </recommendedName>
</protein>
<evidence type="ECO:0008006" key="4">
    <source>
        <dbReference type="Google" id="ProtNLM"/>
    </source>
</evidence>
<keyword evidence="3" id="KW-1185">Reference proteome</keyword>
<reference evidence="2 3" key="2">
    <citation type="journal article" date="2016" name="Genome Announc.">
        <title>Draft Genome Sequence of Zhouia amylolytica AD3, Isolated from Tidal Flat Sediment.</title>
        <authorList>
            <person name="Jia B."/>
            <person name="Jin H.M."/>
            <person name="Lee H.J."/>
            <person name="Jeon C.O."/>
        </authorList>
    </citation>
    <scope>NUCLEOTIDE SEQUENCE [LARGE SCALE GENOMIC DNA]</scope>
    <source>
        <strain evidence="2 3">AD3</strain>
    </source>
</reference>
<name>W2UMT1_9FLAO</name>